<proteinExistence type="predicted"/>
<comment type="caution">
    <text evidence="1">The sequence shown here is derived from an EMBL/GenBank/DDBJ whole genome shotgun (WGS) entry which is preliminary data.</text>
</comment>
<protein>
    <submittedName>
        <fullName evidence="1">Uncharacterized protein</fullName>
    </submittedName>
</protein>
<evidence type="ECO:0000313" key="2">
    <source>
        <dbReference type="Proteomes" id="UP000604046"/>
    </source>
</evidence>
<name>A0A812UWS2_9DINO</name>
<dbReference type="EMBL" id="CAJNDS010002751">
    <property type="protein sequence ID" value="CAE7584592.1"/>
    <property type="molecule type" value="Genomic_DNA"/>
</dbReference>
<dbReference type="AlphaFoldDB" id="A0A812UWS2"/>
<gene>
    <name evidence="1" type="ORF">SNAT2548_LOCUS33337</name>
</gene>
<dbReference type="Proteomes" id="UP000604046">
    <property type="component" value="Unassembled WGS sequence"/>
</dbReference>
<sequence>MAEALGRPAGHRSAFDTAPRPGFVQAWEERFLRVERVVSQVIALQMQADARIDALELFALQTQDWDLLPVVDSIQKRFEVLIEVVGHSLR</sequence>
<accession>A0A812UWS2</accession>
<evidence type="ECO:0000313" key="1">
    <source>
        <dbReference type="EMBL" id="CAE7584592.1"/>
    </source>
</evidence>
<keyword evidence="2" id="KW-1185">Reference proteome</keyword>
<reference evidence="1" key="1">
    <citation type="submission" date="2021-02" db="EMBL/GenBank/DDBJ databases">
        <authorList>
            <person name="Dougan E. K."/>
            <person name="Rhodes N."/>
            <person name="Thang M."/>
            <person name="Chan C."/>
        </authorList>
    </citation>
    <scope>NUCLEOTIDE SEQUENCE</scope>
</reference>
<organism evidence="1 2">
    <name type="scientific">Symbiodinium natans</name>
    <dbReference type="NCBI Taxonomy" id="878477"/>
    <lineage>
        <taxon>Eukaryota</taxon>
        <taxon>Sar</taxon>
        <taxon>Alveolata</taxon>
        <taxon>Dinophyceae</taxon>
        <taxon>Suessiales</taxon>
        <taxon>Symbiodiniaceae</taxon>
        <taxon>Symbiodinium</taxon>
    </lineage>
</organism>